<keyword evidence="1" id="KW-0812">Transmembrane</keyword>
<evidence type="ECO:0000313" key="3">
    <source>
        <dbReference type="Proteomes" id="UP000199062"/>
    </source>
</evidence>
<keyword evidence="1" id="KW-1133">Transmembrane helix</keyword>
<proteinExistence type="predicted"/>
<sequence>MLVEVVVGAVVSLLLLVAIVGYVIRRNPQLFVAERLAEKVYEDDE</sequence>
<dbReference type="EMBL" id="FOZK01000001">
    <property type="protein sequence ID" value="SFR86100.1"/>
    <property type="molecule type" value="Genomic_DNA"/>
</dbReference>
<dbReference type="RefSeq" id="WP_177227099.1">
    <property type="nucleotide sequence ID" value="NZ_FOZK01000001.1"/>
</dbReference>
<feature type="transmembrane region" description="Helical" evidence="1">
    <location>
        <begin position="6"/>
        <end position="24"/>
    </location>
</feature>
<dbReference type="Proteomes" id="UP000199062">
    <property type="component" value="Unassembled WGS sequence"/>
</dbReference>
<keyword evidence="3" id="KW-1185">Reference proteome</keyword>
<keyword evidence="1" id="KW-0472">Membrane</keyword>
<reference evidence="2 3" key="1">
    <citation type="submission" date="2016-10" db="EMBL/GenBank/DDBJ databases">
        <authorList>
            <person name="de Groot N.N."/>
        </authorList>
    </citation>
    <scope>NUCLEOTIDE SEQUENCE [LARGE SCALE GENOMIC DNA]</scope>
    <source>
        <strain evidence="2 3">CGMCC 1.10457</strain>
    </source>
</reference>
<accession>A0A1I6K5I6</accession>
<name>A0A1I6K5I6_9EURY</name>
<protein>
    <submittedName>
        <fullName evidence="2">Uncharacterized protein</fullName>
    </submittedName>
</protein>
<evidence type="ECO:0000256" key="1">
    <source>
        <dbReference type="SAM" id="Phobius"/>
    </source>
</evidence>
<dbReference type="STRING" id="767519.SAMN05216559_0176"/>
<gene>
    <name evidence="2" type="ORF">SAMN05216559_0176</name>
</gene>
<evidence type="ECO:0000313" key="2">
    <source>
        <dbReference type="EMBL" id="SFR86100.1"/>
    </source>
</evidence>
<dbReference type="AlphaFoldDB" id="A0A1I6K5I6"/>
<organism evidence="2 3">
    <name type="scientific">Halomicrobium zhouii</name>
    <dbReference type="NCBI Taxonomy" id="767519"/>
    <lineage>
        <taxon>Archaea</taxon>
        <taxon>Methanobacteriati</taxon>
        <taxon>Methanobacteriota</taxon>
        <taxon>Stenosarchaea group</taxon>
        <taxon>Halobacteria</taxon>
        <taxon>Halobacteriales</taxon>
        <taxon>Haloarculaceae</taxon>
        <taxon>Halomicrobium</taxon>
    </lineage>
</organism>